<dbReference type="CDD" id="cd00299">
    <property type="entry name" value="GST_C_family"/>
    <property type="match status" value="1"/>
</dbReference>
<organism evidence="3 4">
    <name type="scientific">Fluctibacter corallii</name>
    <dbReference type="NCBI Taxonomy" id="2984329"/>
    <lineage>
        <taxon>Bacteria</taxon>
        <taxon>Pseudomonadati</taxon>
        <taxon>Pseudomonadota</taxon>
        <taxon>Gammaproteobacteria</taxon>
        <taxon>Alteromonadales</taxon>
        <taxon>Alteromonadaceae</taxon>
        <taxon>Fluctibacter</taxon>
    </lineage>
</organism>
<dbReference type="InterPro" id="IPR036282">
    <property type="entry name" value="Glutathione-S-Trfase_C_sf"/>
</dbReference>
<dbReference type="InterPro" id="IPR036249">
    <property type="entry name" value="Thioredoxin-like_sf"/>
</dbReference>
<evidence type="ECO:0000259" key="2">
    <source>
        <dbReference type="PROSITE" id="PS50405"/>
    </source>
</evidence>
<accession>A0ABT3ACH8</accession>
<dbReference type="Proteomes" id="UP001652504">
    <property type="component" value="Unassembled WGS sequence"/>
</dbReference>
<dbReference type="SUPFAM" id="SSF47616">
    <property type="entry name" value="GST C-terminal domain-like"/>
    <property type="match status" value="1"/>
</dbReference>
<protein>
    <submittedName>
        <fullName evidence="3">Glutathione S-transferase family protein</fullName>
    </submittedName>
</protein>
<dbReference type="InterPro" id="IPR010987">
    <property type="entry name" value="Glutathione-S-Trfase_C-like"/>
</dbReference>
<dbReference type="InterPro" id="IPR004046">
    <property type="entry name" value="GST_C"/>
</dbReference>
<dbReference type="PROSITE" id="PS50405">
    <property type="entry name" value="GST_CTER"/>
    <property type="match status" value="1"/>
</dbReference>
<name>A0ABT3ACH8_9ALTE</name>
<comment type="caution">
    <text evidence="3">The sequence shown here is derived from an EMBL/GenBank/DDBJ whole genome shotgun (WGS) entry which is preliminary data.</text>
</comment>
<proteinExistence type="predicted"/>
<reference evidence="3 4" key="1">
    <citation type="submission" date="2022-10" db="EMBL/GenBank/DDBJ databases">
        <title>Aestuariibacter sp. AA17 isolated from Montipora capitata coral fragment.</title>
        <authorList>
            <person name="Emsley S.A."/>
            <person name="Pfannmuller K.M."/>
            <person name="Loughran R.M."/>
            <person name="Shlafstein M."/>
            <person name="Papke E."/>
            <person name="Saw J.H."/>
            <person name="Ushijima B."/>
            <person name="Videau P."/>
        </authorList>
    </citation>
    <scope>NUCLEOTIDE SEQUENCE [LARGE SCALE GENOMIC DNA]</scope>
    <source>
        <strain evidence="3 4">AA17</strain>
    </source>
</reference>
<feature type="domain" description="GST N-terminal" evidence="1">
    <location>
        <begin position="1"/>
        <end position="78"/>
    </location>
</feature>
<gene>
    <name evidence="3" type="ORF">OE749_14885</name>
</gene>
<dbReference type="InterPro" id="IPR040079">
    <property type="entry name" value="Glutathione_S-Trfase"/>
</dbReference>
<dbReference type="PANTHER" id="PTHR44051">
    <property type="entry name" value="GLUTATHIONE S-TRANSFERASE-RELATED"/>
    <property type="match status" value="1"/>
</dbReference>
<evidence type="ECO:0000259" key="1">
    <source>
        <dbReference type="PROSITE" id="PS50404"/>
    </source>
</evidence>
<keyword evidence="4" id="KW-1185">Reference proteome</keyword>
<dbReference type="Gene3D" id="1.20.1050.10">
    <property type="match status" value="1"/>
</dbReference>
<dbReference type="Pfam" id="PF14497">
    <property type="entry name" value="GST_C_3"/>
    <property type="match status" value="1"/>
</dbReference>
<evidence type="ECO:0000313" key="4">
    <source>
        <dbReference type="Proteomes" id="UP001652504"/>
    </source>
</evidence>
<dbReference type="RefSeq" id="WP_263713267.1">
    <property type="nucleotide sequence ID" value="NZ_JAOWKX010000008.1"/>
</dbReference>
<dbReference type="PROSITE" id="PS50404">
    <property type="entry name" value="GST_NTER"/>
    <property type="match status" value="1"/>
</dbReference>
<evidence type="ECO:0000313" key="3">
    <source>
        <dbReference type="EMBL" id="MCV2885976.1"/>
    </source>
</evidence>
<dbReference type="SFLD" id="SFLDG00358">
    <property type="entry name" value="Main_(cytGST)"/>
    <property type="match status" value="1"/>
</dbReference>
<dbReference type="InterPro" id="IPR004045">
    <property type="entry name" value="Glutathione_S-Trfase_N"/>
</dbReference>
<sequence length="222" mass="25046">MKMFGAPISPYCRKVQLVMAHKAIPFEWEFVTPGPDNHSYTEISPMGKIPAIQTEDGFTLADSSVIIAYLEKRFPNHSLYPTNPEDYAKALFFEEFADTALSEACTGLYFQKRIGPLAFGLPTNEDKVSEIMARSLPNALAILERLLPENGWIVNNQYSVADVAVGAMLISLPHMDIEIDNGTYPKTSQFLNTFMQREEVKTQIETENYAFATFQKQRMQTA</sequence>
<dbReference type="SUPFAM" id="SSF52833">
    <property type="entry name" value="Thioredoxin-like"/>
    <property type="match status" value="1"/>
</dbReference>
<dbReference type="Gene3D" id="3.40.30.10">
    <property type="entry name" value="Glutaredoxin"/>
    <property type="match status" value="1"/>
</dbReference>
<dbReference type="EMBL" id="JAOWKX010000008">
    <property type="protein sequence ID" value="MCV2885976.1"/>
    <property type="molecule type" value="Genomic_DNA"/>
</dbReference>
<dbReference type="SFLD" id="SFLDS00019">
    <property type="entry name" value="Glutathione_Transferase_(cytos"/>
    <property type="match status" value="1"/>
</dbReference>
<dbReference type="PANTHER" id="PTHR44051:SF8">
    <property type="entry name" value="GLUTATHIONE S-TRANSFERASE GSTA"/>
    <property type="match status" value="1"/>
</dbReference>
<dbReference type="CDD" id="cd00570">
    <property type="entry name" value="GST_N_family"/>
    <property type="match status" value="1"/>
</dbReference>
<dbReference type="Pfam" id="PF13409">
    <property type="entry name" value="GST_N_2"/>
    <property type="match status" value="1"/>
</dbReference>
<feature type="domain" description="GST C-terminal" evidence="2">
    <location>
        <begin position="83"/>
        <end position="222"/>
    </location>
</feature>